<dbReference type="VEuPathDB" id="TriTrypDB:C4B63_40g111"/>
<dbReference type="VEuPathDB" id="TriTrypDB:TcBrA4_0051720"/>
<feature type="coiled-coil region" evidence="1">
    <location>
        <begin position="1790"/>
        <end position="1834"/>
    </location>
</feature>
<feature type="coiled-coil region" evidence="1">
    <location>
        <begin position="3830"/>
        <end position="3874"/>
    </location>
</feature>
<dbReference type="VEuPathDB" id="TriTrypDB:TcCLB.504703.20"/>
<evidence type="ECO:0000256" key="1">
    <source>
        <dbReference type="SAM" id="Coils"/>
    </source>
</evidence>
<feature type="coiled-coil region" evidence="1">
    <location>
        <begin position="1620"/>
        <end position="1664"/>
    </location>
</feature>
<feature type="coiled-coil region" evidence="1">
    <location>
        <begin position="3490"/>
        <end position="3534"/>
    </location>
</feature>
<feature type="coiled-coil region" evidence="1">
    <location>
        <begin position="260"/>
        <end position="304"/>
    </location>
</feature>
<dbReference type="Proteomes" id="UP000246078">
    <property type="component" value="Unassembled WGS sequence"/>
</dbReference>
<feature type="coiled-coil region" evidence="1">
    <location>
        <begin position="770"/>
        <end position="814"/>
    </location>
</feature>
<feature type="coiled-coil region" evidence="1">
    <location>
        <begin position="1110"/>
        <end position="1154"/>
    </location>
</feature>
<feature type="coiled-coil region" evidence="1">
    <location>
        <begin position="2640"/>
        <end position="2684"/>
    </location>
</feature>
<comment type="caution">
    <text evidence="3">The sequence shown here is derived from an EMBL/GenBank/DDBJ whole genome shotgun (WGS) entry which is preliminary data.</text>
</comment>
<dbReference type="VEuPathDB" id="TriTrypDB:Tc_MARK_7181"/>
<reference evidence="3 4" key="1">
    <citation type="journal article" date="2018" name="Microb. Genom.">
        <title>Expanding an expanded genome: long-read sequencing of Trypanosoma cruzi.</title>
        <authorList>
            <person name="Berna L."/>
            <person name="Rodriguez M."/>
            <person name="Chiribao M.L."/>
            <person name="Parodi-Talice A."/>
            <person name="Pita S."/>
            <person name="Rijo G."/>
            <person name="Alvarez-Valin F."/>
            <person name="Robello C."/>
        </authorList>
    </citation>
    <scope>NUCLEOTIDE SEQUENCE [LARGE SCALE GENOMIC DNA]</scope>
    <source>
        <strain evidence="3 4">TCC</strain>
    </source>
</reference>
<dbReference type="VEuPathDB" id="TriTrypDB:BCY84_11673"/>
<feature type="compositionally biased region" description="Basic and acidic residues" evidence="2">
    <location>
        <begin position="1"/>
        <end position="14"/>
    </location>
</feature>
<dbReference type="VEuPathDB" id="TriTrypDB:TcCL_Unassigned06307"/>
<feature type="coiled-coil region" evidence="1">
    <location>
        <begin position="1450"/>
        <end position="1494"/>
    </location>
</feature>
<feature type="coiled-coil region" evidence="1">
    <location>
        <begin position="1960"/>
        <end position="2004"/>
    </location>
</feature>
<feature type="coiled-coil region" evidence="1">
    <location>
        <begin position="430"/>
        <end position="474"/>
    </location>
</feature>
<name>A0A2V2WGW7_TRYCR</name>
<feature type="coiled-coil region" evidence="1">
    <location>
        <begin position="4680"/>
        <end position="4724"/>
    </location>
</feature>
<evidence type="ECO:0000256" key="2">
    <source>
        <dbReference type="SAM" id="MobiDB-lite"/>
    </source>
</evidence>
<dbReference type="VEuPathDB" id="TriTrypDB:TcBrA4_0050610"/>
<dbReference type="VEuPathDB" id="TriTrypDB:TcCLB.504827.21"/>
<dbReference type="EMBL" id="PRFC01000109">
    <property type="protein sequence ID" value="PWV06869.1"/>
    <property type="molecule type" value="Genomic_DNA"/>
</dbReference>
<proteinExistence type="predicted"/>
<feature type="coiled-coil region" evidence="1">
    <location>
        <begin position="1280"/>
        <end position="1324"/>
    </location>
</feature>
<feature type="coiled-coil region" evidence="1">
    <location>
        <begin position="600"/>
        <end position="644"/>
    </location>
</feature>
<feature type="coiled-coil region" evidence="1">
    <location>
        <begin position="90"/>
        <end position="134"/>
    </location>
</feature>
<organism evidence="3 4">
    <name type="scientific">Trypanosoma cruzi</name>
    <dbReference type="NCBI Taxonomy" id="5693"/>
    <lineage>
        <taxon>Eukaryota</taxon>
        <taxon>Discoba</taxon>
        <taxon>Euglenozoa</taxon>
        <taxon>Kinetoplastea</taxon>
        <taxon>Metakinetoplastina</taxon>
        <taxon>Trypanosomatida</taxon>
        <taxon>Trypanosomatidae</taxon>
        <taxon>Trypanosoma</taxon>
        <taxon>Schizotrypanum</taxon>
    </lineage>
</organism>
<keyword evidence="1" id="KW-0175">Coiled coil</keyword>
<feature type="coiled-coil region" evidence="1">
    <location>
        <begin position="2470"/>
        <end position="2514"/>
    </location>
</feature>
<evidence type="ECO:0000313" key="3">
    <source>
        <dbReference type="EMBL" id="PWV06869.1"/>
    </source>
</evidence>
<feature type="coiled-coil region" evidence="1">
    <location>
        <begin position="4000"/>
        <end position="4044"/>
    </location>
</feature>
<feature type="coiled-coil region" evidence="1">
    <location>
        <begin position="2130"/>
        <end position="2174"/>
    </location>
</feature>
<feature type="coiled-coil region" evidence="1">
    <location>
        <begin position="4170"/>
        <end position="4214"/>
    </location>
</feature>
<dbReference type="VEuPathDB" id="TriTrypDB:C4B63_40g109"/>
<feature type="coiled-coil region" evidence="1">
    <location>
        <begin position="940"/>
        <end position="984"/>
    </location>
</feature>
<dbReference type="VEuPathDB" id="TriTrypDB:TcCL_NonESM01709"/>
<feature type="coiled-coil region" evidence="1">
    <location>
        <begin position="3660"/>
        <end position="3704"/>
    </location>
</feature>
<feature type="coiled-coil region" evidence="1">
    <location>
        <begin position="3150"/>
        <end position="3194"/>
    </location>
</feature>
<protein>
    <submittedName>
        <fullName evidence="3">Uncharacterized protein</fullName>
    </submittedName>
</protein>
<accession>A0A2V2WGW7</accession>
<feature type="coiled-coil region" evidence="1">
    <location>
        <begin position="2300"/>
        <end position="2344"/>
    </location>
</feature>
<dbReference type="VEuPathDB" id="TriTrypDB:TcG_06434"/>
<feature type="coiled-coil region" evidence="1">
    <location>
        <begin position="4510"/>
        <end position="4554"/>
    </location>
</feature>
<sequence>MGRRDAVETGRRPEAGASAAAVPEDGGATWRRCGRSEQRYRALVGDDDAGDRCADREDPSTRAQCLHGIESALAALGVEESEEPAAAAIMRATEEARAREEELHDRLDESAARGRALESKLSELTRVADSLQRALDGSVLAVEDEEDASAAGDRAVEALKRLCEDSVTVSAVMGGAMQWKLEDAEAEPLLLQCRKMAGDMEALRRSEQRYRALVGDDDAGDRCADREDPSTRAQCLHGIESALAALGVEESEEPAAAAIMRAAEEARAREEELHDRLDESAARGRALESKLSELTRVADSLQRALDGSVLAVEDEEDASAAGDRAVEALKRLCEDSVTVSAVMGGAMQRKLEDAEAEPLLQQCRKMASDMEALRRSEQRYRALVGDDDAGDRCADREDPSTRAQCLHGIESALAALGVEESEEPAAAAIMRAAEEARAREEELHDRLDESAARGRALESKLSELTRVADSLQRALDGSVLAVEDEEDASAAGDRAVEALKRLCEDSVTVSAVMGGAMQRKLEDAEAEPLLQQCRKMASDMEALRRSEQRYRALVGDDDAGDRCADREDPSTRAQCLHGIESALAALGVEESEEPAAAAIMRAAEEARAREEELHDRLDESAARGRALESKLSELTRVADSLQRALDGSVLAVEDEEDASAAGDRAVEALKRLCEDSVTVSAVMGGAMQRKLEDAEAEPLLQQCRKMASDMEALRRSEQRYRALVGDDDAGDRCADREDPSTRAQCLHGIESALAALGVEESEEPAAAAIMRAAEEARAREEELHDRLDESAARGRALESKLSELTRVADSLQRALDGSVLAVEDEEDASAAGDRAVEALKRLCEDSVTVSAVMGGAMQWKLEDAEAEPLLLQCRKMAGDMEALRRSEQRYRALVGDDDAGDRCADREDPSTRAQCLHGIESALAALGVEESEEPAAAAIMRAAEEARAREEELHDRLDESAARGRALESKLSELTRVADSLQRALDGSVLAVEDEEDASAAGDRAVEALKRLCEDSVTVSAVMGGAMQRKLEDAEAEPLLQQCRKMASDMEALRRSEQRYRALVGDDDAGDRCADREDPSTRAQCLHGIESALAALGVEESEEPAAAAIMRAAEEARAREEELHDRLDESAARGRALESKLSELTRVADSLQRALDGSVLAVEDEEDASAAGDRAVEALKRLCEDSVTVSAVMGGAMQRKLEDAEAEPLLQQCRKMASDMEALRRSEQRYRALVGDDDAGDRCADREDPSTRAQCLHGIESALAALGVEESEEPAAAAIMRAAEEARAREEELHDRLDESAARGRALESKLSELTRVADSLQRALDGSVLAVEDEEDASAAGDRAVEALKRLCEDSVTVSAVMGGAMQRKLEDAEAEPLLQQCRKMASDMEALRRSEQRYRALVGDDDAGDRCADREDPSTRAQCLHGIESALAALGVEESEEPAAAAIMRAAEEARAREEELHDRLDESAARGRALESKLSELTRVADSLQRALDGSVLAVEDEEDASAAGDRAVEALKRLCEDSVTVSAVMGGAMQRKLEDAEAEPLLQQCRKMASDMEALRRSEQRYRALVGDDDAGDRCADREDPSTRAQCLHGIESALAALGVEESEEPAAAAIMRAAEEARAREEELHDRLDESAARGRALESKLSELTRVADSLQRALDGSVLAVEDEEDASAAGDRAVEALKRLCEDSVTVSAVMGGAMQWKLEDAEAEPLLLQCRKMAGDMEALRRSEQRYRALVGDDDAGDRCADREDPSTRAQCLHGIESALAALGVEESEEPAAAAIMRAAEEARAREEELHDRLDESAARGRALESKLSELTRVADSLQRALDGSVLAVEDEEDASAAGDRAVEALKRLCEDSVTVSAVMGGAMQRKLEDAEAEPLLQQCRKMASDMEALRRSEQRYRALVGDDDAGDRCADREDPSTRAQCLHGIESALAALGVEESEEPAAAAIMRAAEEARAREEELHDRLDESAARGRALESKLSELTRVADSLQRALDGSVLAVEDEEDASAAGDRAVEALKRLCEDSVTVSAVMGGAMQRKLEDAEAEPLLQQCRKMASDMEALRRSEQRYRALVGDDDAGDRCADREDPSTRAQCLHGIESALAALGVEESEEPAAAAIMRAAEEARAREEELHDRLDESAARGRALESKLSELTRVADSLQRALDGSVLAVEDEEDASAAGDRAVEALKRLCEDSVTVSAVMGGAMQRKLEDAEAEPLLQQCRKMASDMEALRRSEQRYRALVGDDDAGDRCADREDPSTRAQCLHGIESALAALGVEESEEPAAAAIMRAAEEARAREEELHDRLDESAARGRALESKLSELTRVADSLQRALDGSVLAVEDEEDASAAGDRAVEALKRLCEDSVTVSAVMGGAMQRKLEDAEAEPLLQQCRKMASDMEALRRSEQRYRALVGDDDAGDRCADREDPSTRAQCLHGIESALAALGVEESEEPAAAAIMRAAEEARAREEELHDRLDESAARGRALESKLSELTRVADSLQRALDGSVLAVEDEEDASAAGDRAVEALKRLCEDSVTVSAVMGGAMQRKLEDAEAEPLLQQCRKMASDMEALRRSEQRYRALVGDDDAGDRCADREDPSTRAQCLHGIESALAALGVEESEEPAAAAIMRAAEEARAREEELHDRLDESAARGRALESKLSELTRVADSLQRALDGSVLAVEDEEDASAAGDRAVEVLKRLCEDSVTVSAVMGGAMQWKLEDAEAEPLLLQCRKMAGDMEALRRSEQRYRALVGDDDAGDRCADREDPSTRAQCLHGIESALAALGVEESEEPAAAAIMRAAEEARAREEELHDRLDESAARGRALESKLSELTRVADSLQRALDGSVLAVEDEEDASAAGDRAVEALKRLCEDSVTVSAVMGGAMQWKLEDAEAEPLLLQCRKMAGDMEALRRSEQRYRALVGDDDAGDRCADREDPSTRAQCLHGIESALAALGVEESEEPAAAAIMRAAEEARAREEELHDRLDESAARGRALESKLSELTRVADSLQRALDGSVLAVEDEEDASAAGDRAVEALKRLCEDSVTVSAVMGGAMQRKLEDAEAEPLLQQCRKMASDMEALRRSEQRYRALVGDDDAGDRCADREDPSTRAQCLHGIESALAALGVEESEEPAAAAIMRAAEEARAREEELHDRLDESAARGRALESKLSELTRVADSLQRALDGSVLAVEDEEDASAAGDRAVEALKRLCEDSVTVSAVMGGAMQRKLEDAEAEPLLQQCRKMASDMEALRRSEQRYRALVGDDDAGDRCADREDPSTRAQCLHGIESALAALGVEESEEPAAAAIMRAAEEARAREEELHDRLDESAARGRALESKLSELTRVADSLQRALDGSVLAVEDEEDASAAGDRAVEALKRLCEDSVTVSAVMGGAMQRKLEDAEAEPLLQQCRKMASDMEALRRSEQRYRALVGDDDAGDRCADREDPSTRAQCLHGIESALAALGVEESEEPAAAAIMRAAEEARAREEELHDRLDESAARGRALESKLSELTRVADSLQRALDGSVLAVEDEEDASAAGDRAVEALKRLCEDSVTVSAVMGGAMQWKLEDAEAEPLLLQCRKMAGDMEALRRSEQRYRALVGDDDAGDRCADREDPSTRAQCLHGIESALAALGVEESEEPAAAAIMRAAEEARAREEELHDRLDESAARGRALESKLSELTRVADSLQRALDGSVLAVEDEEDASAAGDRAVEALKRLCEDSVTVSAVMGGAMQRKLEDAEAEPLLQQCRKMASDMEALRRSEQRYRALVGDDDAGDRCADREDPSTRAQCLHGIESALAALGVEESEEPAAAAIMRAAEEARAREEELHDRLDESAARGRALESKLSELTRVADSLQRALDGSVLAVEDEEDASAAGDRAVEALKRLCEDSVTVSAVMGGAMQRKLEDAEAEPLLQQCRKMASDMEALRRSEQRYRALVGDDDAGDRCADREDPSTRAQCLHGIESALAALGVEESEEPAAAAIMRAAEEARAREEELHDRLDESAARGRALESKLSELTRVADSLQRALDGSVLAVEDEEDASAAGDRAVEALKRLCEDSVTVSAVMGGAMQRKLEDAEAEPLLQQCRKMASDMEALRRSEQRYRALVGDDDAGDRCADREDPSTRAQCLHGIESALAALGVEESEEPAAAAIMRAAEEARAREEELHDRLDESAARGRALESKLSELTRVADSLQRALDGSVLAVEDEEDASAAGDRAVEALKRLCEDSVTVSAVMGGAMQRKLEDAEAEPLLQQCRKMASDMEALRRSEQRYRALVGDDDAGDRCADREDPSTRAQCLHGIESALAALGVEESEEPAAAAIMRAAEEARAREEELHDRLDESAARGRALESKLSELTRVADSLQRALDGSVLAVEDEEDASAAGDRAVEALKRLCEDSVTVSAVMGGAMQRKLEDAEAEPLLQQCRKMASDMEALRRSEQRYRALVGDDDAGDRCADREDPSTRAQCLHGIESALAALGVEESEEPAAAAIMRAAEEARAREEELHDRLDESAARGRALESKLSELTRVADSLQRALDGSVLAVEDEEDASAAGDRAVEVLKRLCEDSVTVSAVMGGAMQWKLEDAEAEPLLLQCRKMAGDMEALRRSEQRYRALVGDDDAGDRCADREDPSTRAQCLHGIESALAALGVEESEEPAAAAIMRAAEEARAREEELHDRLDESAARGRALESKLSELTRVADSLQRALDGSVLAVEDEEDASAAGDRAVEALKRLCEDSVTVSAVMGGAMQGNWKTPRPSLCCSSAGRWRATWRRCAGASSATARLWATTMRVTAVRTARTLRRARSACTVSSLRWPPLAWRRVRSQRQRPS</sequence>
<dbReference type="VEuPathDB" id="TriTrypDB:C3747_109g132"/>
<feature type="coiled-coil region" evidence="1">
    <location>
        <begin position="2980"/>
        <end position="3024"/>
    </location>
</feature>
<feature type="coiled-coil region" evidence="1">
    <location>
        <begin position="2810"/>
        <end position="2854"/>
    </location>
</feature>
<gene>
    <name evidence="3" type="ORF">C3747_109g132</name>
</gene>
<feature type="coiled-coil region" evidence="1">
    <location>
        <begin position="3320"/>
        <end position="3364"/>
    </location>
</feature>
<feature type="coiled-coil region" evidence="1">
    <location>
        <begin position="4340"/>
        <end position="4384"/>
    </location>
</feature>
<evidence type="ECO:0000313" key="4">
    <source>
        <dbReference type="Proteomes" id="UP000246078"/>
    </source>
</evidence>
<feature type="region of interest" description="Disordered" evidence="2">
    <location>
        <begin position="1"/>
        <end position="30"/>
    </location>
</feature>